<keyword evidence="2" id="KW-0238">DNA-binding</keyword>
<evidence type="ECO:0000256" key="3">
    <source>
        <dbReference type="ARBA" id="ARBA00023163"/>
    </source>
</evidence>
<dbReference type="Gene3D" id="1.10.10.10">
    <property type="entry name" value="Winged helix-like DNA-binding domain superfamily/Winged helix DNA-binding domain"/>
    <property type="match status" value="1"/>
</dbReference>
<keyword evidence="3" id="KW-0804">Transcription</keyword>
<dbReference type="GO" id="GO:0003700">
    <property type="term" value="F:DNA-binding transcription factor activity"/>
    <property type="evidence" value="ECO:0007669"/>
    <property type="project" value="InterPro"/>
</dbReference>
<dbReference type="InterPro" id="IPR011711">
    <property type="entry name" value="GntR_C"/>
</dbReference>
<dbReference type="GO" id="GO:0003677">
    <property type="term" value="F:DNA binding"/>
    <property type="evidence" value="ECO:0007669"/>
    <property type="project" value="UniProtKB-KW"/>
</dbReference>
<proteinExistence type="predicted"/>
<dbReference type="SMART" id="SM00345">
    <property type="entry name" value="HTH_GNTR"/>
    <property type="match status" value="1"/>
</dbReference>
<dbReference type="InterPro" id="IPR036390">
    <property type="entry name" value="WH_DNA-bd_sf"/>
</dbReference>
<reference evidence="5 6" key="1">
    <citation type="submission" date="2017-06" db="EMBL/GenBank/DDBJ databases">
        <authorList>
            <person name="Kim H.J."/>
            <person name="Triplett B.A."/>
        </authorList>
    </citation>
    <scope>NUCLEOTIDE SEQUENCE [LARGE SCALE GENOMIC DNA]</scope>
    <source>
        <strain evidence="5 6">CGMCC 4.2132</strain>
    </source>
</reference>
<evidence type="ECO:0000256" key="2">
    <source>
        <dbReference type="ARBA" id="ARBA00023125"/>
    </source>
</evidence>
<dbReference type="InterPro" id="IPR036388">
    <property type="entry name" value="WH-like_DNA-bd_sf"/>
</dbReference>
<keyword evidence="1" id="KW-0805">Transcription regulation</keyword>
<dbReference type="InterPro" id="IPR008920">
    <property type="entry name" value="TF_FadR/GntR_C"/>
</dbReference>
<dbReference type="InterPro" id="IPR000524">
    <property type="entry name" value="Tscrpt_reg_HTH_GntR"/>
</dbReference>
<organism evidence="5 6">
    <name type="scientific">Streptosporangium subroseum</name>
    <dbReference type="NCBI Taxonomy" id="106412"/>
    <lineage>
        <taxon>Bacteria</taxon>
        <taxon>Bacillati</taxon>
        <taxon>Actinomycetota</taxon>
        <taxon>Actinomycetes</taxon>
        <taxon>Streptosporangiales</taxon>
        <taxon>Streptosporangiaceae</taxon>
        <taxon>Streptosporangium</taxon>
    </lineage>
</organism>
<protein>
    <submittedName>
        <fullName evidence="5">Transcriptional regulator, GntR family</fullName>
    </submittedName>
</protein>
<dbReference type="Gene3D" id="1.20.120.530">
    <property type="entry name" value="GntR ligand-binding domain-like"/>
    <property type="match status" value="1"/>
</dbReference>
<evidence type="ECO:0000313" key="5">
    <source>
        <dbReference type="EMBL" id="SNS25315.1"/>
    </source>
</evidence>
<dbReference type="PANTHER" id="PTHR43537:SF41">
    <property type="entry name" value="TRANSCRIPTIONAL REGULATORY PROTEIN"/>
    <property type="match status" value="1"/>
</dbReference>
<gene>
    <name evidence="5" type="ORF">SAMN05216276_1006168</name>
</gene>
<sequence>MVRKKTVLPLRVSEELQQRRTAPDYIVAVLREAIYEGSLEDGAILNQVAVAEHFGVSRVPVREAMRQLQAEGLLSAEAHRRPIVRRLTLERVMEIFDLRAMIEGYLVEKAMPNIDEKVIAQLAGFIELMHEPLDHNAWLSLNAEFHQVLYEPSDATTALELANQLRGRAERYLRMWSEGQGIHRNAEATREHERILEYVRNGDVASARREVEQHILHTRDEAVRMYRNQRPKAIVEPAG</sequence>
<evidence type="ECO:0000313" key="6">
    <source>
        <dbReference type="Proteomes" id="UP000198282"/>
    </source>
</evidence>
<dbReference type="PANTHER" id="PTHR43537">
    <property type="entry name" value="TRANSCRIPTIONAL REGULATOR, GNTR FAMILY"/>
    <property type="match status" value="1"/>
</dbReference>
<dbReference type="SMART" id="SM00895">
    <property type="entry name" value="FCD"/>
    <property type="match status" value="1"/>
</dbReference>
<dbReference type="RefSeq" id="WP_179281956.1">
    <property type="nucleotide sequence ID" value="NZ_FZOD01000006.1"/>
</dbReference>
<dbReference type="SUPFAM" id="SSF48008">
    <property type="entry name" value="GntR ligand-binding domain-like"/>
    <property type="match status" value="1"/>
</dbReference>
<dbReference type="Pfam" id="PF07729">
    <property type="entry name" value="FCD"/>
    <property type="match status" value="1"/>
</dbReference>
<accession>A0A239CYL5</accession>
<dbReference type="PROSITE" id="PS50949">
    <property type="entry name" value="HTH_GNTR"/>
    <property type="match status" value="1"/>
</dbReference>
<name>A0A239CYL5_9ACTN</name>
<keyword evidence="6" id="KW-1185">Reference proteome</keyword>
<dbReference type="AlphaFoldDB" id="A0A239CYL5"/>
<dbReference type="Pfam" id="PF00392">
    <property type="entry name" value="GntR"/>
    <property type="match status" value="1"/>
</dbReference>
<dbReference type="PRINTS" id="PR00035">
    <property type="entry name" value="HTHGNTR"/>
</dbReference>
<dbReference type="SUPFAM" id="SSF46785">
    <property type="entry name" value="Winged helix' DNA-binding domain"/>
    <property type="match status" value="1"/>
</dbReference>
<evidence type="ECO:0000256" key="1">
    <source>
        <dbReference type="ARBA" id="ARBA00023015"/>
    </source>
</evidence>
<evidence type="ECO:0000259" key="4">
    <source>
        <dbReference type="PROSITE" id="PS50949"/>
    </source>
</evidence>
<feature type="domain" description="HTH gntR-type" evidence="4">
    <location>
        <begin position="20"/>
        <end position="87"/>
    </location>
</feature>
<dbReference type="Proteomes" id="UP000198282">
    <property type="component" value="Unassembled WGS sequence"/>
</dbReference>
<dbReference type="EMBL" id="FZOD01000006">
    <property type="protein sequence ID" value="SNS25315.1"/>
    <property type="molecule type" value="Genomic_DNA"/>
</dbReference>